<comment type="caution">
    <text evidence="1">The sequence shown here is derived from an EMBL/GenBank/DDBJ whole genome shotgun (WGS) entry which is preliminary data.</text>
</comment>
<name>A2A045_MICM2</name>
<accession>A2A045</accession>
<protein>
    <submittedName>
        <fullName evidence="1">Uncharacterized protein</fullName>
    </submittedName>
</protein>
<dbReference type="Proteomes" id="UP000004095">
    <property type="component" value="Unassembled WGS sequence"/>
</dbReference>
<evidence type="ECO:0000313" key="2">
    <source>
        <dbReference type="Proteomes" id="UP000004095"/>
    </source>
</evidence>
<reference evidence="1 2" key="1">
    <citation type="submission" date="2007-01" db="EMBL/GenBank/DDBJ databases">
        <authorList>
            <person name="Haygood M."/>
            <person name="Podell S."/>
            <person name="Anderson C."/>
            <person name="Hopkinson B."/>
            <person name="Roe K."/>
            <person name="Barbeau K."/>
            <person name="Gaasterland T."/>
            <person name="Ferriera S."/>
            <person name="Johnson J."/>
            <person name="Kravitz S."/>
            <person name="Beeson K."/>
            <person name="Sutton G."/>
            <person name="Rogers Y.-H."/>
            <person name="Friedman R."/>
            <person name="Frazier M."/>
            <person name="Venter J.C."/>
        </authorList>
    </citation>
    <scope>NUCLEOTIDE SEQUENCE [LARGE SCALE GENOMIC DNA]</scope>
    <source>
        <strain evidence="1 2">ATCC 23134</strain>
    </source>
</reference>
<keyword evidence="2" id="KW-1185">Reference proteome</keyword>
<dbReference type="AlphaFoldDB" id="A2A045"/>
<evidence type="ECO:0000313" key="1">
    <source>
        <dbReference type="EMBL" id="EAY24003.1"/>
    </source>
</evidence>
<dbReference type="EMBL" id="AAWS01000090">
    <property type="protein sequence ID" value="EAY24003.1"/>
    <property type="molecule type" value="Genomic_DNA"/>
</dbReference>
<gene>
    <name evidence="1" type="ORF">M23134_03036</name>
</gene>
<organism evidence="1 2">
    <name type="scientific">Microscilla marina ATCC 23134</name>
    <dbReference type="NCBI Taxonomy" id="313606"/>
    <lineage>
        <taxon>Bacteria</taxon>
        <taxon>Pseudomonadati</taxon>
        <taxon>Bacteroidota</taxon>
        <taxon>Cytophagia</taxon>
        <taxon>Cytophagales</taxon>
        <taxon>Microscillaceae</taxon>
        <taxon>Microscilla</taxon>
    </lineage>
</organism>
<sequence length="58" mass="7085">MLIDIAFVLKINFLFQKEDNKVMKCYLSRKMAIIFSERILYETFFNYIIINCNKLVFH</sequence>
<proteinExistence type="predicted"/>